<evidence type="ECO:0000313" key="1">
    <source>
        <dbReference type="EMBL" id="KAK1293886.1"/>
    </source>
</evidence>
<dbReference type="EMBL" id="JAUJYO010000016">
    <property type="protein sequence ID" value="KAK1293886.1"/>
    <property type="molecule type" value="Genomic_DNA"/>
</dbReference>
<protein>
    <submittedName>
        <fullName evidence="1">Uncharacterized protein</fullName>
    </submittedName>
</protein>
<proteinExistence type="predicted"/>
<dbReference type="Proteomes" id="UP001180020">
    <property type="component" value="Unassembled WGS sequence"/>
</dbReference>
<keyword evidence="2" id="KW-1185">Reference proteome</keyword>
<comment type="caution">
    <text evidence="1">The sequence shown here is derived from an EMBL/GenBank/DDBJ whole genome shotgun (WGS) entry which is preliminary data.</text>
</comment>
<reference evidence="1" key="1">
    <citation type="journal article" date="2023" name="Nat. Commun.">
        <title>Diploid and tetraploid genomes of Acorus and the evolution of monocots.</title>
        <authorList>
            <person name="Ma L."/>
            <person name="Liu K.W."/>
            <person name="Li Z."/>
            <person name="Hsiao Y.Y."/>
            <person name="Qi Y."/>
            <person name="Fu T."/>
            <person name="Tang G.D."/>
            <person name="Zhang D."/>
            <person name="Sun W.H."/>
            <person name="Liu D.K."/>
            <person name="Li Y."/>
            <person name="Chen G.Z."/>
            <person name="Liu X.D."/>
            <person name="Liao X.Y."/>
            <person name="Jiang Y.T."/>
            <person name="Yu X."/>
            <person name="Hao Y."/>
            <person name="Huang J."/>
            <person name="Zhao X.W."/>
            <person name="Ke S."/>
            <person name="Chen Y.Y."/>
            <person name="Wu W.L."/>
            <person name="Hsu J.L."/>
            <person name="Lin Y.F."/>
            <person name="Huang M.D."/>
            <person name="Li C.Y."/>
            <person name="Huang L."/>
            <person name="Wang Z.W."/>
            <person name="Zhao X."/>
            <person name="Zhong W.Y."/>
            <person name="Peng D.H."/>
            <person name="Ahmad S."/>
            <person name="Lan S."/>
            <person name="Zhang J.S."/>
            <person name="Tsai W.C."/>
            <person name="Van de Peer Y."/>
            <person name="Liu Z.J."/>
        </authorList>
    </citation>
    <scope>NUCLEOTIDE SEQUENCE</scope>
    <source>
        <strain evidence="1">CP</strain>
    </source>
</reference>
<reference evidence="1" key="2">
    <citation type="submission" date="2023-06" db="EMBL/GenBank/DDBJ databases">
        <authorList>
            <person name="Ma L."/>
            <person name="Liu K.-W."/>
            <person name="Li Z."/>
            <person name="Hsiao Y.-Y."/>
            <person name="Qi Y."/>
            <person name="Fu T."/>
            <person name="Tang G."/>
            <person name="Zhang D."/>
            <person name="Sun W.-H."/>
            <person name="Liu D.-K."/>
            <person name="Li Y."/>
            <person name="Chen G.-Z."/>
            <person name="Liu X.-D."/>
            <person name="Liao X.-Y."/>
            <person name="Jiang Y.-T."/>
            <person name="Yu X."/>
            <person name="Hao Y."/>
            <person name="Huang J."/>
            <person name="Zhao X.-W."/>
            <person name="Ke S."/>
            <person name="Chen Y.-Y."/>
            <person name="Wu W.-L."/>
            <person name="Hsu J.-L."/>
            <person name="Lin Y.-F."/>
            <person name="Huang M.-D."/>
            <person name="Li C.-Y."/>
            <person name="Huang L."/>
            <person name="Wang Z.-W."/>
            <person name="Zhao X."/>
            <person name="Zhong W.-Y."/>
            <person name="Peng D.-H."/>
            <person name="Ahmad S."/>
            <person name="Lan S."/>
            <person name="Zhang J.-S."/>
            <person name="Tsai W.-C."/>
            <person name="Van De Peer Y."/>
            <person name="Liu Z.-J."/>
        </authorList>
    </citation>
    <scope>NUCLEOTIDE SEQUENCE</scope>
    <source>
        <strain evidence="1">CP</strain>
        <tissue evidence="1">Leaves</tissue>
    </source>
</reference>
<accession>A0AAV9CXB5</accession>
<gene>
    <name evidence="1" type="ORF">QJS10_CPA16g00204</name>
</gene>
<dbReference type="AlphaFoldDB" id="A0AAV9CXB5"/>
<name>A0AAV9CXB5_ACOCL</name>
<sequence length="260" mass="30394">MLGGEGCSVMLELENQDEVSAGCNENWLKHKLTETTGVVSGHKKSVGAASRSDWEMENEKLKVELKYLRLKKKHLLKQKDKLEDIVSSSIYLMSLGIKPIPKLEPHLLEERTKQLCDFEKRVEDLKITWSNTLDGVLEMIKPIKEEYPLLEIDDIRHIVWMHLVRLRDLEEVRIKDRYLQLMLENIATVGDISRVNYDDFKDAVINNKPNFSDEDFESLFESVREYVMERIYFVMAYKVQGKNLEEEPITEDMKKTLSDP</sequence>
<evidence type="ECO:0000313" key="2">
    <source>
        <dbReference type="Proteomes" id="UP001180020"/>
    </source>
</evidence>
<organism evidence="1 2">
    <name type="scientific">Acorus calamus</name>
    <name type="common">Sweet flag</name>
    <dbReference type="NCBI Taxonomy" id="4465"/>
    <lineage>
        <taxon>Eukaryota</taxon>
        <taxon>Viridiplantae</taxon>
        <taxon>Streptophyta</taxon>
        <taxon>Embryophyta</taxon>
        <taxon>Tracheophyta</taxon>
        <taxon>Spermatophyta</taxon>
        <taxon>Magnoliopsida</taxon>
        <taxon>Liliopsida</taxon>
        <taxon>Acoraceae</taxon>
        <taxon>Acorus</taxon>
    </lineage>
</organism>